<dbReference type="STRING" id="1367847.JCM7686_3068"/>
<dbReference type="Gene3D" id="3.40.50.11720">
    <property type="entry name" value="3-Deoxy-D-manno-octulosonic-acid transferase, N-terminal domain"/>
    <property type="match status" value="1"/>
</dbReference>
<proteinExistence type="inferred from homology"/>
<dbReference type="GO" id="GO:0009244">
    <property type="term" value="P:lipopolysaccharide core region biosynthetic process"/>
    <property type="evidence" value="ECO:0007669"/>
    <property type="project" value="UniProtKB-UniRule"/>
</dbReference>
<evidence type="ECO:0000313" key="10">
    <source>
        <dbReference type="EMBL" id="AGT10104.1"/>
    </source>
</evidence>
<comment type="subcellular location">
    <subcellularLocation>
        <location evidence="8">Cell membrane</location>
    </subcellularLocation>
</comment>
<dbReference type="AlphaFoldDB" id="S5XRR6"/>
<dbReference type="HOGENOM" id="CLU_036146_1_1_5"/>
<accession>S5XRR6</accession>
<evidence type="ECO:0000256" key="6">
    <source>
        <dbReference type="ARBA" id="ARBA00031445"/>
    </source>
</evidence>
<reference evidence="10 11" key="1">
    <citation type="journal article" date="2014" name="BMC Genomics">
        <title>Architecture and functions of a multipartite genome of the methylotrophic bacterium Paracoccus aminophilus JCM 7686, containing primary and secondary chromids.</title>
        <authorList>
            <person name="Dziewit L."/>
            <person name="Czarnecki J."/>
            <person name="Wibberg D."/>
            <person name="Radlinska M."/>
            <person name="Mrozek P."/>
            <person name="Szymczak M."/>
            <person name="Schluter A."/>
            <person name="Puhler A."/>
            <person name="Bartosik D."/>
        </authorList>
    </citation>
    <scope>NUCLEOTIDE SEQUENCE [LARGE SCALE GENOMIC DNA]</scope>
    <source>
        <strain evidence="10">JCM 7686</strain>
    </source>
</reference>
<evidence type="ECO:0000256" key="8">
    <source>
        <dbReference type="RuleBase" id="RU365103"/>
    </source>
</evidence>
<dbReference type="Proteomes" id="UP000015480">
    <property type="component" value="Chromosome"/>
</dbReference>
<dbReference type="RefSeq" id="WP_020951741.1">
    <property type="nucleotide sequence ID" value="NC_022041.1"/>
</dbReference>
<evidence type="ECO:0000259" key="9">
    <source>
        <dbReference type="Pfam" id="PF04413"/>
    </source>
</evidence>
<dbReference type="KEGG" id="pami:JCM7686_3068"/>
<gene>
    <name evidence="10" type="ORF">JCM7686_3068</name>
</gene>
<keyword evidence="5 8" id="KW-0808">Transferase</keyword>
<comment type="catalytic activity">
    <reaction evidence="7 8">
        <text>lipid IVA (E. coli) + CMP-3-deoxy-beta-D-manno-octulosonate = alpha-Kdo-(2-&gt;6)-lipid IVA (E. coli) + CMP + H(+)</text>
        <dbReference type="Rhea" id="RHEA:28066"/>
        <dbReference type="ChEBI" id="CHEBI:15378"/>
        <dbReference type="ChEBI" id="CHEBI:58603"/>
        <dbReference type="ChEBI" id="CHEBI:60364"/>
        <dbReference type="ChEBI" id="CHEBI:60377"/>
        <dbReference type="ChEBI" id="CHEBI:85987"/>
        <dbReference type="EC" id="2.4.99.12"/>
    </reaction>
</comment>
<keyword evidence="8" id="KW-0448">Lipopolysaccharide biosynthesis</keyword>
<evidence type="ECO:0000256" key="3">
    <source>
        <dbReference type="ARBA" id="ARBA00012621"/>
    </source>
</evidence>
<dbReference type="UniPathway" id="UPA00958"/>
<keyword evidence="11" id="KW-1185">Reference proteome</keyword>
<evidence type="ECO:0000256" key="5">
    <source>
        <dbReference type="ARBA" id="ARBA00022679"/>
    </source>
</evidence>
<dbReference type="InterPro" id="IPR038107">
    <property type="entry name" value="Glycos_transf_N_sf"/>
</dbReference>
<sequence length="416" mass="43696">MAGLGGGAGNLAFWLHLRRRVALTSTPEPEIAVPAGEGPLLLLHLPAGQEDPASLTPIIGALLSARKDLRVAFAGGTRQPTAKTGAETTAPARTVNLPPLDDLGRATAALSQLNPAGVLILGDDLPVPLIAAAAQIGIPLVMAEARLGTALRRGLWQDTISRAALGRIDSILAPDEQSAALARRFGVDPFRIEMTGPVTDTRAPIRGNEAERQVLAQMLRGRHIWLVASPTLAEALAALAAHHAALQYNHRAMMILAGLPKGSLPEILQSVEDLGMTAILREDDEDPKPDDQILIAEDDEEMGLWYRLAPVCFVGGTLMAGEARAPRHPFEPAALGSAIIHGPLTGAFEAEWAQLDGANAARLVGDRAALKQAVGDLSLADQAANLAQSAWNVCTGGAAVVRRIVSETLTAMEGRR</sequence>
<dbReference type="GO" id="GO:0043842">
    <property type="term" value="F:Kdo transferase activity"/>
    <property type="evidence" value="ECO:0007669"/>
    <property type="project" value="UniProtKB-EC"/>
</dbReference>
<evidence type="ECO:0000256" key="4">
    <source>
        <dbReference type="ARBA" id="ARBA00019077"/>
    </source>
</evidence>
<protein>
    <recommendedName>
        <fullName evidence="4 8">3-deoxy-D-manno-octulosonic acid transferase</fullName>
        <shortName evidence="8">Kdo transferase</shortName>
        <ecNumber evidence="3 8">2.4.99.12</ecNumber>
    </recommendedName>
    <alternativeName>
        <fullName evidence="6 8">Lipid IV(A) 3-deoxy-D-manno-octulosonic acid transferase</fullName>
    </alternativeName>
</protein>
<dbReference type="OrthoDB" id="9789797at2"/>
<dbReference type="eggNOG" id="COG1519">
    <property type="taxonomic scope" value="Bacteria"/>
</dbReference>
<dbReference type="SUPFAM" id="SSF53756">
    <property type="entry name" value="UDP-Glycosyltransferase/glycogen phosphorylase"/>
    <property type="match status" value="1"/>
</dbReference>
<dbReference type="GO" id="GO:0005886">
    <property type="term" value="C:plasma membrane"/>
    <property type="evidence" value="ECO:0007669"/>
    <property type="project" value="UniProtKB-SubCell"/>
</dbReference>
<dbReference type="Gene3D" id="3.40.50.2000">
    <property type="entry name" value="Glycogen Phosphorylase B"/>
    <property type="match status" value="1"/>
</dbReference>
<keyword evidence="8" id="KW-1003">Cell membrane</keyword>
<comment type="similarity">
    <text evidence="8">Belongs to the glycosyltransferase group 1 family.</text>
</comment>
<dbReference type="InterPro" id="IPR039901">
    <property type="entry name" value="Kdotransferase"/>
</dbReference>
<dbReference type="InterPro" id="IPR007507">
    <property type="entry name" value="Glycos_transf_N"/>
</dbReference>
<dbReference type="EMBL" id="CP006650">
    <property type="protein sequence ID" value="AGT10104.1"/>
    <property type="molecule type" value="Genomic_DNA"/>
</dbReference>
<evidence type="ECO:0000256" key="7">
    <source>
        <dbReference type="ARBA" id="ARBA00049183"/>
    </source>
</evidence>
<name>S5XRR6_PARAH</name>
<dbReference type="PANTHER" id="PTHR42755:SF1">
    <property type="entry name" value="3-DEOXY-D-MANNO-OCTULOSONIC ACID TRANSFERASE, MITOCHONDRIAL-RELATED"/>
    <property type="match status" value="1"/>
</dbReference>
<dbReference type="PATRIC" id="fig|1367847.3.peg.3090"/>
<comment type="function">
    <text evidence="1 8">Involved in lipopolysaccharide (LPS) biosynthesis. Catalyzes the transfer of 3-deoxy-D-manno-octulosonate (Kdo) residue(s) from CMP-Kdo to lipid IV(A), the tetraacyldisaccharide-1,4'-bisphosphate precursor of lipid A.</text>
</comment>
<organism evidence="10 11">
    <name type="scientific">Paracoccus aminophilus JCM 7686</name>
    <dbReference type="NCBI Taxonomy" id="1367847"/>
    <lineage>
        <taxon>Bacteria</taxon>
        <taxon>Pseudomonadati</taxon>
        <taxon>Pseudomonadota</taxon>
        <taxon>Alphaproteobacteria</taxon>
        <taxon>Rhodobacterales</taxon>
        <taxon>Paracoccaceae</taxon>
        <taxon>Paracoccus</taxon>
    </lineage>
</organism>
<feature type="domain" description="3-deoxy-D-manno-octulosonic-acid transferase N-terminal" evidence="9">
    <location>
        <begin position="52"/>
        <end position="197"/>
    </location>
</feature>
<dbReference type="Pfam" id="PF04413">
    <property type="entry name" value="Glycos_transf_N"/>
    <property type="match status" value="1"/>
</dbReference>
<comment type="pathway">
    <text evidence="2 8">Bacterial outer membrane biogenesis; LPS core biosynthesis.</text>
</comment>
<evidence type="ECO:0000256" key="2">
    <source>
        <dbReference type="ARBA" id="ARBA00004713"/>
    </source>
</evidence>
<dbReference type="GO" id="GO:0009245">
    <property type="term" value="P:lipid A biosynthetic process"/>
    <property type="evidence" value="ECO:0007669"/>
    <property type="project" value="TreeGrafter"/>
</dbReference>
<dbReference type="PANTHER" id="PTHR42755">
    <property type="entry name" value="3-DEOXY-MANNO-OCTULOSONATE CYTIDYLYLTRANSFERASE"/>
    <property type="match status" value="1"/>
</dbReference>
<evidence type="ECO:0000313" key="11">
    <source>
        <dbReference type="Proteomes" id="UP000015480"/>
    </source>
</evidence>
<evidence type="ECO:0000256" key="1">
    <source>
        <dbReference type="ARBA" id="ARBA00003394"/>
    </source>
</evidence>
<dbReference type="EC" id="2.4.99.12" evidence="3 8"/>
<keyword evidence="8" id="KW-0472">Membrane</keyword>